<name>A0A0G1KBB0_9BACT</name>
<sequence>MIQYKQEVLPTVRAQSDHLVSNANLGFTSGGRHGWKETPGDQVSNREQGPDQGSCRSHSYGRVHCTWEMLSRPYEESVKPADPGAQQGRKGDQYDRCIAPIGACGGGGCHLDDHRFFTSIQKTRHVRGVVR</sequence>
<evidence type="ECO:0000256" key="1">
    <source>
        <dbReference type="SAM" id="MobiDB-lite"/>
    </source>
</evidence>
<organism evidence="2 3">
    <name type="scientific">Candidatus Yanofskybacteria bacterium GW2011_GWA2_44_9</name>
    <dbReference type="NCBI Taxonomy" id="1619025"/>
    <lineage>
        <taxon>Bacteria</taxon>
        <taxon>Candidatus Yanofskyibacteriota</taxon>
    </lineage>
</organism>
<dbReference type="AlphaFoldDB" id="A0A0G1KBB0"/>
<accession>A0A0G1KBB0</accession>
<evidence type="ECO:0000313" key="2">
    <source>
        <dbReference type="EMBL" id="KKT81031.1"/>
    </source>
</evidence>
<dbReference type="EMBL" id="LCJR01000028">
    <property type="protein sequence ID" value="KKT81031.1"/>
    <property type="molecule type" value="Genomic_DNA"/>
</dbReference>
<evidence type="ECO:0000313" key="3">
    <source>
        <dbReference type="Proteomes" id="UP000034032"/>
    </source>
</evidence>
<protein>
    <submittedName>
        <fullName evidence="2">Uncharacterized protein</fullName>
    </submittedName>
</protein>
<comment type="caution">
    <text evidence="2">The sequence shown here is derived from an EMBL/GenBank/DDBJ whole genome shotgun (WGS) entry which is preliminary data.</text>
</comment>
<proteinExistence type="predicted"/>
<feature type="region of interest" description="Disordered" evidence="1">
    <location>
        <begin position="23"/>
        <end position="58"/>
    </location>
</feature>
<reference evidence="2 3" key="1">
    <citation type="journal article" date="2015" name="Nature">
        <title>rRNA introns, odd ribosomes, and small enigmatic genomes across a large radiation of phyla.</title>
        <authorList>
            <person name="Brown C.T."/>
            <person name="Hug L.A."/>
            <person name="Thomas B.C."/>
            <person name="Sharon I."/>
            <person name="Castelle C.J."/>
            <person name="Singh A."/>
            <person name="Wilkins M.J."/>
            <person name="Williams K.H."/>
            <person name="Banfield J.F."/>
        </authorList>
    </citation>
    <scope>NUCLEOTIDE SEQUENCE [LARGE SCALE GENOMIC DNA]</scope>
</reference>
<dbReference type="Proteomes" id="UP000034032">
    <property type="component" value="Unassembled WGS sequence"/>
</dbReference>
<gene>
    <name evidence="2" type="ORF">UW79_C0028G0001</name>
</gene>